<dbReference type="InterPro" id="IPR045584">
    <property type="entry name" value="Pilin-like"/>
</dbReference>
<evidence type="ECO:0000313" key="2">
    <source>
        <dbReference type="EMBL" id="GHD61711.1"/>
    </source>
</evidence>
<dbReference type="Pfam" id="PF07963">
    <property type="entry name" value="N_methyl"/>
    <property type="match status" value="1"/>
</dbReference>
<dbReference type="Gene3D" id="3.30.700.10">
    <property type="entry name" value="Glycoprotein, Type 4 Pilin"/>
    <property type="match status" value="1"/>
</dbReference>
<evidence type="ECO:0000256" key="1">
    <source>
        <dbReference type="SAM" id="Phobius"/>
    </source>
</evidence>
<name>A0ABQ3GYP1_9NEIS</name>
<accession>A0ABQ3GYP1</accession>
<protein>
    <recommendedName>
        <fullName evidence="4">Prepilin-type N-terminal cleavage/methylation domain-containing protein</fullName>
    </recommendedName>
</protein>
<reference evidence="3" key="1">
    <citation type="journal article" date="2019" name="Int. J. Syst. Evol. Microbiol.">
        <title>The Global Catalogue of Microorganisms (GCM) 10K type strain sequencing project: providing services to taxonomists for standard genome sequencing and annotation.</title>
        <authorList>
            <consortium name="The Broad Institute Genomics Platform"/>
            <consortium name="The Broad Institute Genome Sequencing Center for Infectious Disease"/>
            <person name="Wu L."/>
            <person name="Ma J."/>
        </authorList>
    </citation>
    <scope>NUCLEOTIDE SEQUENCE [LARGE SCALE GENOMIC DNA]</scope>
    <source>
        <strain evidence="3">KCTC 23701</strain>
    </source>
</reference>
<sequence length="202" mass="21218">MKCTNKQGGFTLVELAIVLVIVGLILGLAFKGRDLIDGARVKSAQASTNKIQAAVNVYFERYNAVPGDGCPTATPANQAACNGARNGLVDGATEPQAFWQQLVTNSTILTASERNTPFGVQWNVLTSAAAANSLAGNVSYLIAGPDATTASVDVRYVCSLDQQYDDGVRTTGNIRSTGVTYNASTDCWRISGLATLAVRLLP</sequence>
<dbReference type="InterPro" id="IPR012902">
    <property type="entry name" value="N_methyl_site"/>
</dbReference>
<keyword evidence="1" id="KW-0472">Membrane</keyword>
<feature type="transmembrane region" description="Helical" evidence="1">
    <location>
        <begin position="12"/>
        <end position="30"/>
    </location>
</feature>
<keyword evidence="1" id="KW-1133">Transmembrane helix</keyword>
<organism evidence="2 3">
    <name type="scientific">Jeongeupia chitinilytica</name>
    <dbReference type="NCBI Taxonomy" id="1041641"/>
    <lineage>
        <taxon>Bacteria</taxon>
        <taxon>Pseudomonadati</taxon>
        <taxon>Pseudomonadota</taxon>
        <taxon>Betaproteobacteria</taxon>
        <taxon>Neisseriales</taxon>
        <taxon>Chitinibacteraceae</taxon>
        <taxon>Jeongeupia</taxon>
    </lineage>
</organism>
<dbReference type="PROSITE" id="PS00409">
    <property type="entry name" value="PROKAR_NTER_METHYL"/>
    <property type="match status" value="1"/>
</dbReference>
<keyword evidence="3" id="KW-1185">Reference proteome</keyword>
<dbReference type="RefSeq" id="WP_189459823.1">
    <property type="nucleotide sequence ID" value="NZ_BMYO01000004.1"/>
</dbReference>
<dbReference type="Proteomes" id="UP000604737">
    <property type="component" value="Unassembled WGS sequence"/>
</dbReference>
<dbReference type="NCBIfam" id="TIGR02532">
    <property type="entry name" value="IV_pilin_GFxxxE"/>
    <property type="match status" value="1"/>
</dbReference>
<comment type="caution">
    <text evidence="2">The sequence shown here is derived from an EMBL/GenBank/DDBJ whole genome shotgun (WGS) entry which is preliminary data.</text>
</comment>
<evidence type="ECO:0000313" key="3">
    <source>
        <dbReference type="Proteomes" id="UP000604737"/>
    </source>
</evidence>
<keyword evidence="1" id="KW-0812">Transmembrane</keyword>
<evidence type="ECO:0008006" key="4">
    <source>
        <dbReference type="Google" id="ProtNLM"/>
    </source>
</evidence>
<dbReference type="EMBL" id="BMYO01000004">
    <property type="protein sequence ID" value="GHD61711.1"/>
    <property type="molecule type" value="Genomic_DNA"/>
</dbReference>
<gene>
    <name evidence="2" type="ORF">GCM10007350_16480</name>
</gene>
<proteinExistence type="predicted"/>
<dbReference type="SUPFAM" id="SSF54523">
    <property type="entry name" value="Pili subunits"/>
    <property type="match status" value="1"/>
</dbReference>